<evidence type="ECO:0000259" key="6">
    <source>
        <dbReference type="PROSITE" id="PS50862"/>
    </source>
</evidence>
<keyword evidence="3" id="KW-0067">ATP-binding</keyword>
<evidence type="ECO:0000256" key="4">
    <source>
        <dbReference type="ARBA" id="ARBA00022917"/>
    </source>
</evidence>
<keyword evidence="1 7" id="KW-0436">Ligase</keyword>
<dbReference type="InterPro" id="IPR045864">
    <property type="entry name" value="aa-tRNA-synth_II/BPL/LPL"/>
</dbReference>
<dbReference type="GO" id="GO:0004071">
    <property type="term" value="F:aspartate-ammonia ligase activity"/>
    <property type="evidence" value="ECO:0007669"/>
    <property type="project" value="UniProtKB-EC"/>
</dbReference>
<protein>
    <submittedName>
        <fullName evidence="7">Aspartate-ammonia ligase</fullName>
        <ecNumber evidence="7">6.3.1.1</ecNumber>
    </submittedName>
</protein>
<evidence type="ECO:0000256" key="2">
    <source>
        <dbReference type="ARBA" id="ARBA00022741"/>
    </source>
</evidence>
<dbReference type="SUPFAM" id="SSF55681">
    <property type="entry name" value="Class II aaRS and biotin synthetases"/>
    <property type="match status" value="1"/>
</dbReference>
<keyword evidence="4" id="KW-0648">Protein biosynthesis</keyword>
<keyword evidence="8" id="KW-1185">Reference proteome</keyword>
<dbReference type="PANTHER" id="PTHR22594">
    <property type="entry name" value="ASPARTYL/LYSYL-TRNA SYNTHETASE"/>
    <property type="match status" value="1"/>
</dbReference>
<reference evidence="7" key="1">
    <citation type="submission" date="2007-02" db="EMBL/GenBank/DDBJ databases">
        <title>Complete sequence of Pyrobaculum calidifontis JCM 11548.</title>
        <authorList>
            <consortium name="US DOE Joint Genome Institute"/>
            <person name="Copeland A."/>
            <person name="Lucas S."/>
            <person name="Lapidus A."/>
            <person name="Barry K."/>
            <person name="Glavina del Rio T."/>
            <person name="Dalin E."/>
            <person name="Tice H."/>
            <person name="Pitluck S."/>
            <person name="Chain P."/>
            <person name="Malfatti S."/>
            <person name="Shin M."/>
            <person name="Vergez L."/>
            <person name="Schmutz J."/>
            <person name="Larimer F."/>
            <person name="Land M."/>
            <person name="Hauser L."/>
            <person name="Kyrpides N."/>
            <person name="Mikhailova N."/>
            <person name="Cozen A.E."/>
            <person name="Fitz-Gibbon S.T."/>
            <person name="House C.H."/>
            <person name="Saltikov C."/>
            <person name="Lowe T.M."/>
            <person name="Richardson P."/>
        </authorList>
    </citation>
    <scope>NUCLEOTIDE SEQUENCE [LARGE SCALE GENOMIC DNA]</scope>
    <source>
        <strain evidence="7">JCM 11548</strain>
    </source>
</reference>
<dbReference type="GO" id="GO:0004816">
    <property type="term" value="F:asparagine-tRNA ligase activity"/>
    <property type="evidence" value="ECO:0007669"/>
    <property type="project" value="TreeGrafter"/>
</dbReference>
<evidence type="ECO:0000313" key="7">
    <source>
        <dbReference type="EMBL" id="ABO09028.1"/>
    </source>
</evidence>
<dbReference type="InterPro" id="IPR006195">
    <property type="entry name" value="aa-tRNA-synth_II"/>
</dbReference>
<dbReference type="eggNOG" id="arCOG00409">
    <property type="taxonomic scope" value="Archaea"/>
</dbReference>
<dbReference type="GO" id="GO:0006421">
    <property type="term" value="P:asparaginyl-tRNA aminoacylation"/>
    <property type="evidence" value="ECO:0007669"/>
    <property type="project" value="TreeGrafter"/>
</dbReference>
<proteinExistence type="predicted"/>
<keyword evidence="5" id="KW-0030">Aminoacyl-tRNA synthetase</keyword>
<gene>
    <name evidence="7" type="ordered locus">Pcal_1611</name>
</gene>
<dbReference type="PANTHER" id="PTHR22594:SF48">
    <property type="entry name" value="ASPARAGINYL-TRNA SYNTHETASE-RELATED PROTEIN (N-TRUNCATION)"/>
    <property type="match status" value="1"/>
</dbReference>
<dbReference type="GO" id="GO:0005524">
    <property type="term" value="F:ATP binding"/>
    <property type="evidence" value="ECO:0007669"/>
    <property type="project" value="UniProtKB-KW"/>
</dbReference>
<accession>A3MWL1</accession>
<dbReference type="NCBIfam" id="NF005052">
    <property type="entry name" value="PRK06462.1-1"/>
    <property type="match status" value="1"/>
</dbReference>
<dbReference type="AlphaFoldDB" id="A3MWL1"/>
<keyword evidence="2" id="KW-0547">Nucleotide-binding</keyword>
<evidence type="ECO:0000313" key="8">
    <source>
        <dbReference type="Proteomes" id="UP000001431"/>
    </source>
</evidence>
<name>A3MWL1_PYRCJ</name>
<evidence type="ECO:0000256" key="1">
    <source>
        <dbReference type="ARBA" id="ARBA00022598"/>
    </source>
</evidence>
<dbReference type="Pfam" id="PF00152">
    <property type="entry name" value="tRNA-synt_2"/>
    <property type="match status" value="1"/>
</dbReference>
<dbReference type="EMBL" id="CP000561">
    <property type="protein sequence ID" value="ABO09028.1"/>
    <property type="molecule type" value="Genomic_DNA"/>
</dbReference>
<dbReference type="Proteomes" id="UP000001431">
    <property type="component" value="Chromosome"/>
</dbReference>
<dbReference type="PROSITE" id="PS50862">
    <property type="entry name" value="AA_TRNA_LIGASE_II"/>
    <property type="match status" value="1"/>
</dbReference>
<sequence>MHYVLGIDLSPAQPRPMVDLKEPRYHPAVLEFEKLVKDKERYKQAVEEFLRYSWRWARDEKYQTVFKIQAGILRGIREFLDSRGFVEVLAPVIGPVTDPGIRGARQASIDFYGVEYKVMSSAILYKQYMASALGKIYFVSPNVRLEPVESIYTGRHLVEFYQVDIEMYKATYYDAMALAEDLVYHVAKYVREEYWRELEALGRELPEFKRPFKRYAHAEAVKIVNEYGCVNSPREELRWECEKLFSALHTSPVFIYDYPKGSRGFYDREDPERPGVLRDFDMLYPEGFGEAISGAEREYEPDRLIERIKEGGEDPAKYGWFLQMAKELYPLQTAGFGIGVERFTRYICGLRAVWEARPFPKLAGIAPTP</sequence>
<dbReference type="KEGG" id="pcl:Pcal_1611"/>
<organism evidence="7 8">
    <name type="scientific">Pyrobaculum calidifontis (strain DSM 21063 / JCM 11548 / VA1)</name>
    <dbReference type="NCBI Taxonomy" id="410359"/>
    <lineage>
        <taxon>Archaea</taxon>
        <taxon>Thermoproteota</taxon>
        <taxon>Thermoprotei</taxon>
        <taxon>Thermoproteales</taxon>
        <taxon>Thermoproteaceae</taxon>
        <taxon>Pyrobaculum</taxon>
    </lineage>
</organism>
<dbReference type="STRING" id="410359.Pcal_1611"/>
<feature type="domain" description="Aminoacyl-transfer RNA synthetases class-II family profile" evidence="6">
    <location>
        <begin position="66"/>
        <end position="367"/>
    </location>
</feature>
<dbReference type="Gene3D" id="3.30.930.10">
    <property type="entry name" value="Bira Bifunctional Protein, Domain 2"/>
    <property type="match status" value="1"/>
</dbReference>
<evidence type="ECO:0000256" key="5">
    <source>
        <dbReference type="ARBA" id="ARBA00023146"/>
    </source>
</evidence>
<dbReference type="InterPro" id="IPR004364">
    <property type="entry name" value="Aa-tRNA-synt_II"/>
</dbReference>
<dbReference type="HOGENOM" id="CLU_004553_2_2_2"/>
<dbReference type="EC" id="6.3.1.1" evidence="7"/>
<evidence type="ECO:0000256" key="3">
    <source>
        <dbReference type="ARBA" id="ARBA00022840"/>
    </source>
</evidence>